<dbReference type="Proteomes" id="UP000284219">
    <property type="component" value="Unassembled WGS sequence"/>
</dbReference>
<gene>
    <name evidence="2" type="ORF">BEP19_04405</name>
</gene>
<evidence type="ECO:0000313" key="3">
    <source>
        <dbReference type="Proteomes" id="UP000284219"/>
    </source>
</evidence>
<comment type="caution">
    <text evidence="2">The sequence shown here is derived from an EMBL/GenBank/DDBJ whole genome shotgun (WGS) entry which is preliminary data.</text>
</comment>
<feature type="transmembrane region" description="Helical" evidence="1">
    <location>
        <begin position="41"/>
        <end position="63"/>
    </location>
</feature>
<protein>
    <submittedName>
        <fullName evidence="2">Uncharacterized protein</fullName>
    </submittedName>
</protein>
<feature type="transmembrane region" description="Helical" evidence="1">
    <location>
        <begin position="6"/>
        <end position="29"/>
    </location>
</feature>
<reference evidence="2 3" key="1">
    <citation type="submission" date="2016-08" db="EMBL/GenBank/DDBJ databases">
        <title>Novel Firmicute Genomes.</title>
        <authorList>
            <person name="Poppleton D.I."/>
            <person name="Gribaldo S."/>
        </authorList>
    </citation>
    <scope>NUCLEOTIDE SEQUENCE [LARGE SCALE GENOMIC DNA]</scope>
    <source>
        <strain evidence="2 3">RAOx-1</strain>
    </source>
</reference>
<proteinExistence type="predicted"/>
<organism evidence="2 3">
    <name type="scientific">Ammoniphilus oxalaticus</name>
    <dbReference type="NCBI Taxonomy" id="66863"/>
    <lineage>
        <taxon>Bacteria</taxon>
        <taxon>Bacillati</taxon>
        <taxon>Bacillota</taxon>
        <taxon>Bacilli</taxon>
        <taxon>Bacillales</taxon>
        <taxon>Paenibacillaceae</taxon>
        <taxon>Aneurinibacillus group</taxon>
        <taxon>Ammoniphilus</taxon>
    </lineage>
</organism>
<keyword evidence="1" id="KW-1133">Transmembrane helix</keyword>
<dbReference type="OrthoDB" id="2875589at2"/>
<evidence type="ECO:0000313" key="2">
    <source>
        <dbReference type="EMBL" id="RKD25069.1"/>
    </source>
</evidence>
<sequence length="95" mass="10848">MTFALSGLMLYTMWAIFGLMFIDFLVGFFRSLSSNSFPLNLFLGTLQDILQYVFPLLLIAVLMSLDPTGWVMLIAYYVGGLAVIWKYLSSIKNRF</sequence>
<evidence type="ECO:0000256" key="1">
    <source>
        <dbReference type="SAM" id="Phobius"/>
    </source>
</evidence>
<keyword evidence="1" id="KW-0812">Transmembrane</keyword>
<keyword evidence="1" id="KW-0472">Membrane</keyword>
<accession>A0A419SLX6</accession>
<keyword evidence="3" id="KW-1185">Reference proteome</keyword>
<name>A0A419SLX6_9BACL</name>
<dbReference type="AlphaFoldDB" id="A0A419SLX6"/>
<dbReference type="RefSeq" id="WP_120188888.1">
    <property type="nucleotide sequence ID" value="NZ_MCHY01000007.1"/>
</dbReference>
<dbReference type="EMBL" id="MCHY01000007">
    <property type="protein sequence ID" value="RKD25069.1"/>
    <property type="molecule type" value="Genomic_DNA"/>
</dbReference>
<feature type="transmembrane region" description="Helical" evidence="1">
    <location>
        <begin position="69"/>
        <end position="88"/>
    </location>
</feature>